<keyword evidence="1" id="KW-0812">Transmembrane</keyword>
<sequence length="57" mass="6196">MLEIILPPLVLFILVLVIASFIIKAQGFSKLTKILIVGLMIIAYFVVIGIAGFHQGV</sequence>
<feature type="transmembrane region" description="Helical" evidence="1">
    <location>
        <begin position="35"/>
        <end position="54"/>
    </location>
</feature>
<protein>
    <submittedName>
        <fullName evidence="2">Uncharacterized protein</fullName>
    </submittedName>
</protein>
<dbReference type="Proteomes" id="UP001230005">
    <property type="component" value="Unassembled WGS sequence"/>
</dbReference>
<accession>A0ABT9ZQC0</accession>
<organism evidence="2 3">
    <name type="scientific">Evansella vedderi</name>
    <dbReference type="NCBI Taxonomy" id="38282"/>
    <lineage>
        <taxon>Bacteria</taxon>
        <taxon>Bacillati</taxon>
        <taxon>Bacillota</taxon>
        <taxon>Bacilli</taxon>
        <taxon>Bacillales</taxon>
        <taxon>Bacillaceae</taxon>
        <taxon>Evansella</taxon>
    </lineage>
</organism>
<keyword evidence="3" id="KW-1185">Reference proteome</keyword>
<dbReference type="RefSeq" id="WP_307320262.1">
    <property type="nucleotide sequence ID" value="NZ_JAUSUG010000001.1"/>
</dbReference>
<evidence type="ECO:0000313" key="3">
    <source>
        <dbReference type="Proteomes" id="UP001230005"/>
    </source>
</evidence>
<feature type="transmembrane region" description="Helical" evidence="1">
    <location>
        <begin position="6"/>
        <end position="23"/>
    </location>
</feature>
<comment type="caution">
    <text evidence="2">The sequence shown here is derived from an EMBL/GenBank/DDBJ whole genome shotgun (WGS) entry which is preliminary data.</text>
</comment>
<keyword evidence="1" id="KW-0472">Membrane</keyword>
<gene>
    <name evidence="2" type="ORF">J2S74_000010</name>
</gene>
<dbReference type="EMBL" id="JAUSUG010000001">
    <property type="protein sequence ID" value="MDQ0252638.1"/>
    <property type="molecule type" value="Genomic_DNA"/>
</dbReference>
<evidence type="ECO:0000313" key="2">
    <source>
        <dbReference type="EMBL" id="MDQ0252638.1"/>
    </source>
</evidence>
<proteinExistence type="predicted"/>
<name>A0ABT9ZQC0_9BACI</name>
<keyword evidence="1" id="KW-1133">Transmembrane helix</keyword>
<reference evidence="2 3" key="1">
    <citation type="submission" date="2023-07" db="EMBL/GenBank/DDBJ databases">
        <title>Genomic Encyclopedia of Type Strains, Phase IV (KMG-IV): sequencing the most valuable type-strain genomes for metagenomic binning, comparative biology and taxonomic classification.</title>
        <authorList>
            <person name="Goeker M."/>
        </authorList>
    </citation>
    <scope>NUCLEOTIDE SEQUENCE [LARGE SCALE GENOMIC DNA]</scope>
    <source>
        <strain evidence="2 3">DSM 9768</strain>
    </source>
</reference>
<evidence type="ECO:0000256" key="1">
    <source>
        <dbReference type="SAM" id="Phobius"/>
    </source>
</evidence>